<evidence type="ECO:0000313" key="16">
    <source>
        <dbReference type="Proteomes" id="UP000595198"/>
    </source>
</evidence>
<evidence type="ECO:0000313" key="14">
    <source>
        <dbReference type="EMBL" id="QQB82900.1"/>
    </source>
</evidence>
<feature type="transmembrane region" description="Helical" evidence="12">
    <location>
        <begin position="186"/>
        <end position="208"/>
    </location>
</feature>
<feature type="transmembrane region" description="Helical" evidence="12">
    <location>
        <begin position="340"/>
        <end position="362"/>
    </location>
</feature>
<dbReference type="GO" id="GO:0070069">
    <property type="term" value="C:cytochrome complex"/>
    <property type="evidence" value="ECO:0007669"/>
    <property type="project" value="UniProtKB-UniRule"/>
</dbReference>
<keyword evidence="7 12" id="KW-0479">Metal-binding</keyword>
<dbReference type="GO" id="GO:0016682">
    <property type="term" value="F:oxidoreductase activity, acting on diphenols and related substances as donors, oxygen as acceptor"/>
    <property type="evidence" value="ECO:0007669"/>
    <property type="project" value="TreeGrafter"/>
</dbReference>
<evidence type="ECO:0000256" key="9">
    <source>
        <dbReference type="ARBA" id="ARBA00022989"/>
    </source>
</evidence>
<evidence type="ECO:0000256" key="6">
    <source>
        <dbReference type="ARBA" id="ARBA00022692"/>
    </source>
</evidence>
<name>A0AB37GI54_CORAY</name>
<feature type="transmembrane region" description="Helical" evidence="12">
    <location>
        <begin position="20"/>
        <end position="41"/>
    </location>
</feature>
<dbReference type="PIRSF" id="PIRSF006446">
    <property type="entry name" value="Cyt_quinol_oxidase_1"/>
    <property type="match status" value="1"/>
</dbReference>
<dbReference type="Proteomes" id="UP000594774">
    <property type="component" value="Chromosome"/>
</dbReference>
<dbReference type="Proteomes" id="UP000595198">
    <property type="component" value="Chromosome"/>
</dbReference>
<keyword evidence="11 12" id="KW-0472">Membrane</keyword>
<evidence type="ECO:0000256" key="10">
    <source>
        <dbReference type="ARBA" id="ARBA00023004"/>
    </source>
</evidence>
<comment type="subcellular location">
    <subcellularLocation>
        <location evidence="1">Cell membrane</location>
        <topology evidence="1">Multi-pass membrane protein</topology>
    </subcellularLocation>
</comment>
<accession>A0AB37GI54</accession>
<dbReference type="RefSeq" id="WP_070643088.1">
    <property type="nucleotide sequence ID" value="NZ_CP065628.1"/>
</dbReference>
<dbReference type="PANTHER" id="PTHR30365">
    <property type="entry name" value="CYTOCHROME D UBIQUINOL OXIDASE"/>
    <property type="match status" value="1"/>
</dbReference>
<evidence type="ECO:0000256" key="4">
    <source>
        <dbReference type="ARBA" id="ARBA00022475"/>
    </source>
</evidence>
<keyword evidence="5 12" id="KW-0349">Heme</keyword>
<evidence type="ECO:0000256" key="11">
    <source>
        <dbReference type="ARBA" id="ARBA00023136"/>
    </source>
</evidence>
<feature type="transmembrane region" description="Helical" evidence="12">
    <location>
        <begin position="229"/>
        <end position="249"/>
    </location>
</feature>
<keyword evidence="16" id="KW-1185">Reference proteome</keyword>
<sequence length="529" mass="57956">MDVVDISRWQFGITTVYHFIFVPLTIGLAPLVALMQTLWATTKNDLWYRATRLFGTIFIINFAMGVATGIVQEFQFGMNWSEYSRMIGDVFGGPLALEGLIAFFLESTFLGLWIFGWGRIPTWMHTLSIWIVAIAVNISAYFIIVANSFMQHPVGAVYNPETGRAELTDFGALLTNSTALAAFPHAVASSFLTAGTLVVGVSGWWLVQSRRGGQSNTVHERTFHKSMKVGLWTTVLSSLAVFITGDIQAKLMFEQQPMKMASAESLCHTQTDPMFSILTVGTHNNCDSVLHLIEVPWVLPFLAEGKFSGVTLQGVQDLQEKAEAVFGPGNYSPNLFVTYWSFRAMIGLMVGSLAIAFFAWLFTRKGRVPTGKRARIFAACSILAIPFPFLASSAGWIFTEMGRQPWIVHPNPDHAGDPRTELIRMTVDMGVSDHAPATVIITLVGFTLLYLILAVVWFWLIRRAVIAGPPTESAEAINAIGNDPEHAGPSSPIATNLGAIISSPVRFNKVHAQSAASPDSEVSATEDTK</sequence>
<feature type="transmembrane region" description="Helical" evidence="12">
    <location>
        <begin position="435"/>
        <end position="460"/>
    </location>
</feature>
<keyword evidence="10 12" id="KW-0408">Iron</keyword>
<evidence type="ECO:0000256" key="3">
    <source>
        <dbReference type="ARBA" id="ARBA00022448"/>
    </source>
</evidence>
<dbReference type="PANTHER" id="PTHR30365:SF15">
    <property type="entry name" value="CYTOCHROME BD UBIQUINOL OXIDASE SUBUNIT 1"/>
    <property type="match status" value="1"/>
</dbReference>
<evidence type="ECO:0000256" key="1">
    <source>
        <dbReference type="ARBA" id="ARBA00004651"/>
    </source>
</evidence>
<evidence type="ECO:0000256" key="8">
    <source>
        <dbReference type="ARBA" id="ARBA00022982"/>
    </source>
</evidence>
<keyword evidence="9 12" id="KW-1133">Transmembrane helix</keyword>
<comment type="similarity">
    <text evidence="2 12">Belongs to the cytochrome ubiquinol oxidase subunit 1 family.</text>
</comment>
<feature type="transmembrane region" description="Helical" evidence="12">
    <location>
        <begin position="91"/>
        <end position="115"/>
    </location>
</feature>
<evidence type="ECO:0000256" key="2">
    <source>
        <dbReference type="ARBA" id="ARBA00009819"/>
    </source>
</evidence>
<keyword evidence="3 12" id="KW-0813">Transport</keyword>
<gene>
    <name evidence="13" type="ORF">I6G95_00575</name>
    <name evidence="14" type="ORF">I6H48_01160</name>
</gene>
<evidence type="ECO:0000256" key="12">
    <source>
        <dbReference type="PIRNR" id="PIRNR006446"/>
    </source>
</evidence>
<dbReference type="GO" id="GO:0020037">
    <property type="term" value="F:heme binding"/>
    <property type="evidence" value="ECO:0007669"/>
    <property type="project" value="TreeGrafter"/>
</dbReference>
<reference evidence="15 16" key="1">
    <citation type="submission" date="2020-12" db="EMBL/GenBank/DDBJ databases">
        <title>FDA dAtabase for Regulatory Grade micrObial Sequences (FDA-ARGOS): Supporting development and validation of Infectious Disease Dx tests.</title>
        <authorList>
            <person name="Sproer C."/>
            <person name="Gronow S."/>
            <person name="Severitt S."/>
            <person name="Schroder I."/>
            <person name="Tallon L."/>
            <person name="Sadzewicz L."/>
            <person name="Zhao X."/>
            <person name="Boylan J."/>
            <person name="Ott S."/>
            <person name="Bowen H."/>
            <person name="Vavikolanu K."/>
            <person name="Mehta A."/>
            <person name="Aluvathingal J."/>
            <person name="Nadendla S."/>
            <person name="Lowell S."/>
            <person name="Myers T."/>
            <person name="Yan Y."/>
            <person name="Sichtig H."/>
        </authorList>
    </citation>
    <scope>NUCLEOTIDE SEQUENCE [LARGE SCALE GENOMIC DNA]</scope>
    <source>
        <strain evidence="13 15">FDAARGOS_938</strain>
        <strain evidence="14 16">FDAARGOS_991</strain>
    </source>
</reference>
<evidence type="ECO:0000256" key="7">
    <source>
        <dbReference type="ARBA" id="ARBA00022723"/>
    </source>
</evidence>
<dbReference type="AlphaFoldDB" id="A0AB37GI54"/>
<proteinExistence type="inferred from homology"/>
<feature type="transmembrane region" description="Helical" evidence="12">
    <location>
        <begin position="127"/>
        <end position="150"/>
    </location>
</feature>
<keyword evidence="4 12" id="KW-1003">Cell membrane</keyword>
<keyword evidence="6 12" id="KW-0812">Transmembrane</keyword>
<organism evidence="13 15">
    <name type="scientific">Corynebacterium amycolatum</name>
    <dbReference type="NCBI Taxonomy" id="43765"/>
    <lineage>
        <taxon>Bacteria</taxon>
        <taxon>Bacillati</taxon>
        <taxon>Actinomycetota</taxon>
        <taxon>Actinomycetes</taxon>
        <taxon>Mycobacteriales</taxon>
        <taxon>Corynebacteriaceae</taxon>
        <taxon>Corynebacterium</taxon>
    </lineage>
</organism>
<feature type="transmembrane region" description="Helical" evidence="12">
    <location>
        <begin position="53"/>
        <end position="71"/>
    </location>
</feature>
<evidence type="ECO:0000256" key="5">
    <source>
        <dbReference type="ARBA" id="ARBA00022617"/>
    </source>
</evidence>
<dbReference type="GO" id="GO:0009055">
    <property type="term" value="F:electron transfer activity"/>
    <property type="evidence" value="ECO:0007669"/>
    <property type="project" value="UniProtKB-UniRule"/>
</dbReference>
<evidence type="ECO:0000313" key="15">
    <source>
        <dbReference type="Proteomes" id="UP000594774"/>
    </source>
</evidence>
<dbReference type="EMBL" id="CP066023">
    <property type="protein sequence ID" value="QQB82900.1"/>
    <property type="molecule type" value="Genomic_DNA"/>
</dbReference>
<protein>
    <submittedName>
        <fullName evidence="13">Cytochrome ubiquinol oxidase subunit I</fullName>
    </submittedName>
</protein>
<feature type="transmembrane region" description="Helical" evidence="12">
    <location>
        <begin position="374"/>
        <end position="398"/>
    </location>
</feature>
<dbReference type="EMBL" id="CP065628">
    <property type="protein sequence ID" value="QPR31023.1"/>
    <property type="molecule type" value="Genomic_DNA"/>
</dbReference>
<dbReference type="GO" id="GO:0046872">
    <property type="term" value="F:metal ion binding"/>
    <property type="evidence" value="ECO:0007669"/>
    <property type="project" value="UniProtKB-UniRule"/>
</dbReference>
<dbReference type="GO" id="GO:0005886">
    <property type="term" value="C:plasma membrane"/>
    <property type="evidence" value="ECO:0007669"/>
    <property type="project" value="UniProtKB-SubCell"/>
</dbReference>
<keyword evidence="8 12" id="KW-0249">Electron transport</keyword>
<dbReference type="InterPro" id="IPR002585">
    <property type="entry name" value="Cyt-d_ubiquinol_oxidase_su_1"/>
</dbReference>
<dbReference type="GO" id="GO:0019646">
    <property type="term" value="P:aerobic electron transport chain"/>
    <property type="evidence" value="ECO:0007669"/>
    <property type="project" value="InterPro"/>
</dbReference>
<evidence type="ECO:0000313" key="13">
    <source>
        <dbReference type="EMBL" id="QPR31023.1"/>
    </source>
</evidence>
<dbReference type="Pfam" id="PF01654">
    <property type="entry name" value="Cyt_bd_oxida_I"/>
    <property type="match status" value="1"/>
</dbReference>